<dbReference type="EMBL" id="QUSW01000001">
    <property type="protein sequence ID" value="RQP26616.1"/>
    <property type="molecule type" value="Genomic_DNA"/>
</dbReference>
<protein>
    <recommendedName>
        <fullName evidence="3">Lipoprotein</fullName>
    </recommendedName>
</protein>
<dbReference type="Pfam" id="PF19795">
    <property type="entry name" value="DUF6279"/>
    <property type="match status" value="1"/>
</dbReference>
<comment type="caution">
    <text evidence="1">The sequence shown here is derived from an EMBL/GenBank/DDBJ whole genome shotgun (WGS) entry which is preliminary data.</text>
</comment>
<sequence>MSNAMKKSLVRIAIIGALTLVLAACTAVRFGYNQGPQLAFWWLDRYIDFDDAQEVKAREAIGEWFRWHRATQLPDYAALLAKAQAEVAEPLTGAQICQWTEAIQQRMDTAFEHALPALADSVRALTPQQLEHLKHKYEKNLKEYRSDFLQDDADDRRKAQIKRVAERVDMVYGRVTDAQKARIAQLTDESPLDPQGWYVERKKRQDEALDAMRRLSAQQASLDDAKGVVRGLYKDMLQSPRPAYRAYQQRLIQYNCEFAAQVHNLATPEQRAHAVKRFKGWEEDARVLASQR</sequence>
<name>A0A3N7HYV8_9BURK</name>
<evidence type="ECO:0008006" key="3">
    <source>
        <dbReference type="Google" id="ProtNLM"/>
    </source>
</evidence>
<dbReference type="PROSITE" id="PS51257">
    <property type="entry name" value="PROKAR_LIPOPROTEIN"/>
    <property type="match status" value="1"/>
</dbReference>
<keyword evidence="2" id="KW-1185">Reference proteome</keyword>
<reference evidence="1 2" key="1">
    <citation type="submission" date="2018-08" db="EMBL/GenBank/DDBJ databases">
        <authorList>
            <person name="Khan S.A."/>
            <person name="Jeon C.O."/>
            <person name="Chun B.H."/>
            <person name="Jeong S.E."/>
        </authorList>
    </citation>
    <scope>NUCLEOTIDE SEQUENCE [LARGE SCALE GENOMIC DNA]</scope>
    <source>
        <strain evidence="1 2">S-16</strain>
    </source>
</reference>
<dbReference type="InterPro" id="IPR016875">
    <property type="entry name" value="UCP028200"/>
</dbReference>
<gene>
    <name evidence="1" type="ORF">DZC73_06360</name>
</gene>
<evidence type="ECO:0000313" key="1">
    <source>
        <dbReference type="EMBL" id="RQP26616.1"/>
    </source>
</evidence>
<organism evidence="1 2">
    <name type="scientific">Piscinibacter terrae</name>
    <dbReference type="NCBI Taxonomy" id="2496871"/>
    <lineage>
        <taxon>Bacteria</taxon>
        <taxon>Pseudomonadati</taxon>
        <taxon>Pseudomonadota</taxon>
        <taxon>Betaproteobacteria</taxon>
        <taxon>Burkholderiales</taxon>
        <taxon>Sphaerotilaceae</taxon>
        <taxon>Piscinibacter</taxon>
    </lineage>
</organism>
<reference evidence="1 2" key="2">
    <citation type="submission" date="2018-12" db="EMBL/GenBank/DDBJ databases">
        <title>Rhizobacter gummiphilus sp. nov., a rubber-degrading bacterium isolated from the soil of a botanical garden in Japan.</title>
        <authorList>
            <person name="Shunsuke S.S."/>
        </authorList>
    </citation>
    <scope>NUCLEOTIDE SEQUENCE [LARGE SCALE GENOMIC DNA]</scope>
    <source>
        <strain evidence="1 2">S-16</strain>
    </source>
</reference>
<accession>A0A3N7HYV8</accession>
<dbReference type="Proteomes" id="UP000267464">
    <property type="component" value="Unassembled WGS sequence"/>
</dbReference>
<evidence type="ECO:0000313" key="2">
    <source>
        <dbReference type="Proteomes" id="UP000267464"/>
    </source>
</evidence>
<dbReference type="PIRSF" id="PIRSF028200">
    <property type="entry name" value="UCP028200"/>
    <property type="match status" value="1"/>
</dbReference>
<dbReference type="AlphaFoldDB" id="A0A3N7HYV8"/>
<proteinExistence type="predicted"/>